<evidence type="ECO:0000256" key="2">
    <source>
        <dbReference type="SAM" id="Phobius"/>
    </source>
</evidence>
<organism evidence="4 5">
    <name type="scientific">Flaviflagellibacter deserti</name>
    <dbReference type="NCBI Taxonomy" id="2267266"/>
    <lineage>
        <taxon>Bacteria</taxon>
        <taxon>Pseudomonadati</taxon>
        <taxon>Pseudomonadota</taxon>
        <taxon>Alphaproteobacteria</taxon>
        <taxon>Hyphomicrobiales</taxon>
        <taxon>Flaviflagellibacter</taxon>
    </lineage>
</organism>
<comment type="caution">
    <text evidence="4">The sequence shown here is derived from an EMBL/GenBank/DDBJ whole genome shotgun (WGS) entry which is preliminary data.</text>
</comment>
<keyword evidence="2" id="KW-0812">Transmembrane</keyword>
<evidence type="ECO:0000256" key="1">
    <source>
        <dbReference type="SAM" id="MobiDB-lite"/>
    </source>
</evidence>
<evidence type="ECO:0000313" key="4">
    <source>
        <dbReference type="EMBL" id="MFC5069415.1"/>
    </source>
</evidence>
<protein>
    <submittedName>
        <fullName evidence="4">DUF6468 domain-containing protein</fullName>
    </submittedName>
</protein>
<accession>A0ABV9Z7E1</accession>
<keyword evidence="5" id="KW-1185">Reference proteome</keyword>
<gene>
    <name evidence="4" type="ORF">ACFPFW_15465</name>
</gene>
<dbReference type="Proteomes" id="UP001595796">
    <property type="component" value="Unassembled WGS sequence"/>
</dbReference>
<dbReference type="EMBL" id="JBHSJF010000006">
    <property type="protein sequence ID" value="MFC5069415.1"/>
    <property type="molecule type" value="Genomic_DNA"/>
</dbReference>
<feature type="domain" description="DUF6468" evidence="3">
    <location>
        <begin position="34"/>
        <end position="108"/>
    </location>
</feature>
<dbReference type="InterPro" id="IPR045531">
    <property type="entry name" value="DUF6468"/>
</dbReference>
<name>A0ABV9Z7E1_9HYPH</name>
<reference evidence="5" key="1">
    <citation type="journal article" date="2019" name="Int. J. Syst. Evol. Microbiol.">
        <title>The Global Catalogue of Microorganisms (GCM) 10K type strain sequencing project: providing services to taxonomists for standard genome sequencing and annotation.</title>
        <authorList>
            <consortium name="The Broad Institute Genomics Platform"/>
            <consortium name="The Broad Institute Genome Sequencing Center for Infectious Disease"/>
            <person name="Wu L."/>
            <person name="Ma J."/>
        </authorList>
    </citation>
    <scope>NUCLEOTIDE SEQUENCE [LARGE SCALE GENOMIC DNA]</scope>
    <source>
        <strain evidence="5">CGMCC 1.16444</strain>
    </source>
</reference>
<feature type="transmembrane region" description="Helical" evidence="2">
    <location>
        <begin position="6"/>
        <end position="26"/>
    </location>
</feature>
<keyword evidence="2" id="KW-0472">Membrane</keyword>
<dbReference type="Pfam" id="PF20072">
    <property type="entry name" value="DUF6468"/>
    <property type="match status" value="1"/>
</dbReference>
<dbReference type="RefSeq" id="WP_114958679.1">
    <property type="nucleotide sequence ID" value="NZ_JBHSJF010000006.1"/>
</dbReference>
<feature type="region of interest" description="Disordered" evidence="1">
    <location>
        <begin position="110"/>
        <end position="129"/>
    </location>
</feature>
<sequence>MGNGIALLIESLVAVLLIMTIGYCYLLNQRLGKLRADEGVLKATIAELVTATDIAGRAISGLKQAVNDCDSALGERLTRAERLSAELGAHTATGEEIVKRIAMIAAAAKPGPLRPEQEPANSQTSRATATLAAAQAFVRRTQERQSGVAA</sequence>
<keyword evidence="2" id="KW-1133">Transmembrane helix</keyword>
<evidence type="ECO:0000259" key="3">
    <source>
        <dbReference type="Pfam" id="PF20072"/>
    </source>
</evidence>
<proteinExistence type="predicted"/>
<evidence type="ECO:0000313" key="5">
    <source>
        <dbReference type="Proteomes" id="UP001595796"/>
    </source>
</evidence>